<keyword evidence="1" id="KW-0812">Transmembrane</keyword>
<proteinExistence type="predicted"/>
<gene>
    <name evidence="2" type="ORF">RZN69_20280</name>
</gene>
<organism evidence="2 3">
    <name type="scientific">Rubellicoccus peritrichatus</name>
    <dbReference type="NCBI Taxonomy" id="3080537"/>
    <lineage>
        <taxon>Bacteria</taxon>
        <taxon>Pseudomonadati</taxon>
        <taxon>Verrucomicrobiota</taxon>
        <taxon>Opitutia</taxon>
        <taxon>Puniceicoccales</taxon>
        <taxon>Cerasicoccaceae</taxon>
        <taxon>Rubellicoccus</taxon>
    </lineage>
</organism>
<dbReference type="AlphaFoldDB" id="A0AAQ3QVJ5"/>
<accession>A0AAQ3QVJ5</accession>
<feature type="transmembrane region" description="Helical" evidence="1">
    <location>
        <begin position="21"/>
        <end position="40"/>
    </location>
</feature>
<feature type="transmembrane region" description="Helical" evidence="1">
    <location>
        <begin position="100"/>
        <end position="120"/>
    </location>
</feature>
<evidence type="ECO:0000313" key="2">
    <source>
        <dbReference type="EMBL" id="WOO40965.1"/>
    </source>
</evidence>
<reference evidence="2 3" key="1">
    <citation type="submission" date="2023-10" db="EMBL/GenBank/DDBJ databases">
        <title>Rubellicoccus peritrichatus gen. nov., sp. nov., isolated from an algae of coral reef tank.</title>
        <authorList>
            <person name="Luo J."/>
        </authorList>
    </citation>
    <scope>NUCLEOTIDE SEQUENCE [LARGE SCALE GENOMIC DNA]</scope>
    <source>
        <strain evidence="2 3">CR14</strain>
    </source>
</reference>
<dbReference type="RefSeq" id="WP_317833253.1">
    <property type="nucleotide sequence ID" value="NZ_CP136920.1"/>
</dbReference>
<protein>
    <submittedName>
        <fullName evidence="2">Uncharacterized protein</fullName>
    </submittedName>
</protein>
<feature type="transmembrane region" description="Helical" evidence="1">
    <location>
        <begin position="46"/>
        <end position="65"/>
    </location>
</feature>
<feature type="transmembrane region" description="Helical" evidence="1">
    <location>
        <begin position="77"/>
        <end position="94"/>
    </location>
</feature>
<evidence type="ECO:0000313" key="3">
    <source>
        <dbReference type="Proteomes" id="UP001304300"/>
    </source>
</evidence>
<dbReference type="KEGG" id="puo:RZN69_20280"/>
<sequence>MDTTVNDLHSSPAKHASFWKFWSFSLFLIPLYLISFHLWLVLGPRGIMMVGIIATVVGIIAFLEASKQKYFLNRWDAFFHSTVIFDIFMEGVFIPLHIGYSFYLCAISFVIIVGGYRWWLSKKKSREAV</sequence>
<keyword evidence="1" id="KW-1133">Transmembrane helix</keyword>
<dbReference type="Proteomes" id="UP001304300">
    <property type="component" value="Chromosome"/>
</dbReference>
<name>A0AAQ3QVJ5_9BACT</name>
<evidence type="ECO:0000256" key="1">
    <source>
        <dbReference type="SAM" id="Phobius"/>
    </source>
</evidence>
<keyword evidence="1" id="KW-0472">Membrane</keyword>
<dbReference type="EMBL" id="CP136920">
    <property type="protein sequence ID" value="WOO40965.1"/>
    <property type="molecule type" value="Genomic_DNA"/>
</dbReference>
<keyword evidence="3" id="KW-1185">Reference proteome</keyword>